<dbReference type="Proteomes" id="UP001304298">
    <property type="component" value="Unassembled WGS sequence"/>
</dbReference>
<evidence type="ECO:0000313" key="4">
    <source>
        <dbReference type="EMBL" id="MEA5361269.1"/>
    </source>
</evidence>
<dbReference type="RefSeq" id="WP_323328238.1">
    <property type="nucleotide sequence ID" value="NZ_JAYFSI010000003.1"/>
</dbReference>
<keyword evidence="1" id="KW-0846">Cobalamin</keyword>
<keyword evidence="3" id="KW-0170">Cobalt</keyword>
<proteinExistence type="predicted"/>
<dbReference type="EMBL" id="JAYFSI010000003">
    <property type="protein sequence ID" value="MEA5361269.1"/>
    <property type="molecule type" value="Genomic_DNA"/>
</dbReference>
<evidence type="ECO:0000313" key="5">
    <source>
        <dbReference type="Proteomes" id="UP001304298"/>
    </source>
</evidence>
<gene>
    <name evidence="4" type="ORF">VA596_17120</name>
</gene>
<keyword evidence="5" id="KW-1185">Reference proteome</keyword>
<dbReference type="Pfam" id="PF06368">
    <property type="entry name" value="Met_asp_mut_E"/>
    <property type="match status" value="1"/>
</dbReference>
<comment type="caution">
    <text evidence="4">The sequence shown here is derived from an EMBL/GenBank/DDBJ whole genome shotgun (WGS) entry which is preliminary data.</text>
</comment>
<evidence type="ECO:0000256" key="2">
    <source>
        <dbReference type="ARBA" id="ARBA00023235"/>
    </source>
</evidence>
<dbReference type="InterPro" id="IPR006396">
    <property type="entry name" value="Glu_mut_E"/>
</dbReference>
<dbReference type="InterPro" id="IPR016176">
    <property type="entry name" value="Cbl-dep_enz_cat"/>
</dbReference>
<dbReference type="PIRSF" id="PIRSF001495">
    <property type="entry name" value="Met_asp_mut_epsi"/>
    <property type="match status" value="1"/>
</dbReference>
<evidence type="ECO:0000256" key="1">
    <source>
        <dbReference type="ARBA" id="ARBA00022628"/>
    </source>
</evidence>
<reference evidence="4 5" key="1">
    <citation type="submission" date="2023-12" db="EMBL/GenBank/DDBJ databases">
        <title>Amycolatopsis sp. V23-08.</title>
        <authorList>
            <person name="Somphong A."/>
        </authorList>
    </citation>
    <scope>NUCLEOTIDE SEQUENCE [LARGE SCALE GENOMIC DNA]</scope>
    <source>
        <strain evidence="4 5">V23-08</strain>
    </source>
</reference>
<keyword evidence="2" id="KW-0413">Isomerase</keyword>
<organism evidence="4 5">
    <name type="scientific">Amycolatopsis heterodermiae</name>
    <dbReference type="NCBI Taxonomy" id="3110235"/>
    <lineage>
        <taxon>Bacteria</taxon>
        <taxon>Bacillati</taxon>
        <taxon>Actinomycetota</taxon>
        <taxon>Actinomycetes</taxon>
        <taxon>Pseudonocardiales</taxon>
        <taxon>Pseudonocardiaceae</taxon>
        <taxon>Amycolatopsis</taxon>
    </lineage>
</organism>
<evidence type="ECO:0000256" key="3">
    <source>
        <dbReference type="ARBA" id="ARBA00023285"/>
    </source>
</evidence>
<name>A0ABU5R6I2_9PSEU</name>
<protein>
    <submittedName>
        <fullName evidence="4">Methylaspartate mutase</fullName>
    </submittedName>
</protein>
<sequence length="428" mass="46047">MSAARSVFSSFVAEHRRSRTLLVQPRMGFSDPAMMRRGLHAVAGAGVPAVGTVTLDSYTRTGQHDLAAMSIESGVQLNGYPLVALGTGVTAEVLDGLFGPRFPIQMRHGSPQPEDIFAAMLESGLDASEGGPVSYCLPYSSVPLRTATASWSRSATLLASQADRGVLCHLESFGGCMLGQLCPPGLLVALSVLECLFFAEHGVRSVSASYAQQTSPEQDAEALWAMRRLCAEELAGVDHHVVLYTYMGLFPESAAGARELLADSVRLAVRTGTERLIVKTTAEAHRIPTVEENVDALRLAHATALDQPAPGLPPAGDTEVYLQARLLVDEVRSLAPTLTEALPAAFERGLLDVPYCLHPDNGNETRCVLDDEGRLQWWHTGRMPLPAALGGRRSRDRVSATRMLADLSYHRRRLDPVLPGPSPEPARA</sequence>
<accession>A0ABU5R6I2</accession>
<dbReference type="SUPFAM" id="SSF51703">
    <property type="entry name" value="Cobalamin (vitamin B12)-dependent enzymes"/>
    <property type="match status" value="1"/>
</dbReference>
<dbReference type="Gene3D" id="3.20.20.240">
    <property type="entry name" value="Methylmalonyl-CoA mutase"/>
    <property type="match status" value="1"/>
</dbReference>